<accession>A0A6A6D0W4</accession>
<dbReference type="GO" id="GO:0015031">
    <property type="term" value="P:protein transport"/>
    <property type="evidence" value="ECO:0007669"/>
    <property type="project" value="UniProtKB-KW"/>
</dbReference>
<feature type="domain" description="Mon2/Sec7/BIG1-like HUS" evidence="5">
    <location>
        <begin position="177"/>
        <end position="331"/>
    </location>
</feature>
<dbReference type="Pfam" id="PF12783">
    <property type="entry name" value="Sec7-like_HUS"/>
    <property type="match status" value="1"/>
</dbReference>
<evidence type="ECO:0000259" key="7">
    <source>
        <dbReference type="Pfam" id="PF16213"/>
    </source>
</evidence>
<dbReference type="EMBL" id="ML993583">
    <property type="protein sequence ID" value="KAF2171286.1"/>
    <property type="molecule type" value="Genomic_DNA"/>
</dbReference>
<evidence type="ECO:0000313" key="9">
    <source>
        <dbReference type="Proteomes" id="UP000799537"/>
    </source>
</evidence>
<feature type="domain" description="Mon2 C-terminal" evidence="6">
    <location>
        <begin position="962"/>
        <end position="1096"/>
    </location>
</feature>
<evidence type="ECO:0000259" key="5">
    <source>
        <dbReference type="Pfam" id="PF12783"/>
    </source>
</evidence>
<dbReference type="SUPFAM" id="SSF48371">
    <property type="entry name" value="ARM repeat"/>
    <property type="match status" value="2"/>
</dbReference>
<dbReference type="RefSeq" id="XP_033672175.1">
    <property type="nucleotide sequence ID" value="XM_033804474.1"/>
</dbReference>
<evidence type="ECO:0000313" key="8">
    <source>
        <dbReference type="EMBL" id="KAF2171286.1"/>
    </source>
</evidence>
<feature type="compositionally biased region" description="Low complexity" evidence="4">
    <location>
        <begin position="733"/>
        <end position="744"/>
    </location>
</feature>
<keyword evidence="9" id="KW-1185">Reference proteome</keyword>
<dbReference type="InterPro" id="IPR032817">
    <property type="entry name" value="Mon2_C"/>
</dbReference>
<dbReference type="PANTHER" id="PTHR10663">
    <property type="entry name" value="GUANYL-NUCLEOTIDE EXCHANGE FACTOR"/>
    <property type="match status" value="1"/>
</dbReference>
<dbReference type="PANTHER" id="PTHR10663:SF333">
    <property type="entry name" value="PROTEIN MON2 HOMOLOG"/>
    <property type="match status" value="1"/>
</dbReference>
<dbReference type="OrthoDB" id="294853at2759"/>
<gene>
    <name evidence="8" type="ORF">M409DRAFT_18400</name>
</gene>
<proteinExistence type="inferred from homology"/>
<evidence type="ECO:0000256" key="3">
    <source>
        <dbReference type="ARBA" id="ARBA00022927"/>
    </source>
</evidence>
<dbReference type="Pfam" id="PF16206">
    <property type="entry name" value="Mon2_C"/>
    <property type="match status" value="1"/>
</dbReference>
<dbReference type="InterPro" id="IPR032691">
    <property type="entry name" value="Mon2/Sec7/BIG1-like_HUS"/>
</dbReference>
<comment type="similarity">
    <text evidence="1">Belongs to the MON2 family.</text>
</comment>
<feature type="region of interest" description="Disordered" evidence="4">
    <location>
        <begin position="350"/>
        <end position="369"/>
    </location>
</feature>
<evidence type="ECO:0000259" key="6">
    <source>
        <dbReference type="Pfam" id="PF16206"/>
    </source>
</evidence>
<feature type="compositionally biased region" description="Polar residues" evidence="4">
    <location>
        <begin position="459"/>
        <end position="469"/>
    </location>
</feature>
<name>A0A6A6D0W4_ZASCE</name>
<dbReference type="Pfam" id="PF16213">
    <property type="entry name" value="DCB"/>
    <property type="match status" value="1"/>
</dbReference>
<feature type="region of interest" description="Disordered" evidence="4">
    <location>
        <begin position="725"/>
        <end position="757"/>
    </location>
</feature>
<evidence type="ECO:0008006" key="10">
    <source>
        <dbReference type="Google" id="ProtNLM"/>
    </source>
</evidence>
<dbReference type="Proteomes" id="UP000799537">
    <property type="component" value="Unassembled WGS sequence"/>
</dbReference>
<evidence type="ECO:0000256" key="1">
    <source>
        <dbReference type="ARBA" id="ARBA00008144"/>
    </source>
</evidence>
<evidence type="ECO:0000256" key="2">
    <source>
        <dbReference type="ARBA" id="ARBA00022448"/>
    </source>
</evidence>
<feature type="region of interest" description="Disordered" evidence="4">
    <location>
        <begin position="456"/>
        <end position="482"/>
    </location>
</feature>
<organism evidence="8 9">
    <name type="scientific">Zasmidium cellare ATCC 36951</name>
    <dbReference type="NCBI Taxonomy" id="1080233"/>
    <lineage>
        <taxon>Eukaryota</taxon>
        <taxon>Fungi</taxon>
        <taxon>Dikarya</taxon>
        <taxon>Ascomycota</taxon>
        <taxon>Pezizomycotina</taxon>
        <taxon>Dothideomycetes</taxon>
        <taxon>Dothideomycetidae</taxon>
        <taxon>Mycosphaerellales</taxon>
        <taxon>Mycosphaerellaceae</taxon>
        <taxon>Zasmidium</taxon>
    </lineage>
</organism>
<feature type="compositionally biased region" description="Polar residues" evidence="4">
    <location>
        <begin position="351"/>
        <end position="360"/>
    </location>
</feature>
<reference evidence="8" key="1">
    <citation type="journal article" date="2020" name="Stud. Mycol.">
        <title>101 Dothideomycetes genomes: a test case for predicting lifestyles and emergence of pathogens.</title>
        <authorList>
            <person name="Haridas S."/>
            <person name="Albert R."/>
            <person name="Binder M."/>
            <person name="Bloem J."/>
            <person name="Labutti K."/>
            <person name="Salamov A."/>
            <person name="Andreopoulos B."/>
            <person name="Baker S."/>
            <person name="Barry K."/>
            <person name="Bills G."/>
            <person name="Bluhm B."/>
            <person name="Cannon C."/>
            <person name="Castanera R."/>
            <person name="Culley D."/>
            <person name="Daum C."/>
            <person name="Ezra D."/>
            <person name="Gonzalez J."/>
            <person name="Henrissat B."/>
            <person name="Kuo A."/>
            <person name="Liang C."/>
            <person name="Lipzen A."/>
            <person name="Lutzoni F."/>
            <person name="Magnuson J."/>
            <person name="Mondo S."/>
            <person name="Nolan M."/>
            <person name="Ohm R."/>
            <person name="Pangilinan J."/>
            <person name="Park H.-J."/>
            <person name="Ramirez L."/>
            <person name="Alfaro M."/>
            <person name="Sun H."/>
            <person name="Tritt A."/>
            <person name="Yoshinaga Y."/>
            <person name="Zwiers L.-H."/>
            <person name="Turgeon B."/>
            <person name="Goodwin S."/>
            <person name="Spatafora J."/>
            <person name="Crous P."/>
            <person name="Grigoriev I."/>
        </authorList>
    </citation>
    <scope>NUCLEOTIDE SEQUENCE</scope>
    <source>
        <strain evidence="8">ATCC 36951</strain>
    </source>
</reference>
<keyword evidence="3" id="KW-0653">Protein transport</keyword>
<sequence length="1668" mass="182958">MSATLLSNELSNLSSEAKRKNGDLRAAADKSLQELKSLPTTSEQQLAADLSRRPAFIEPFVIACKTRNAKFAGSGIACLQRLVISKGLPKSRLNDALEAFNSCTDLGLDVQLKILQALPSLLQNYAADLEGDLLSGALQLVTTVFEKVATEDRDADAIGKTTEVPGDDGPLHLRPAAFDAYRVFRDLALAADERRTKFVQFTSLSVDSSLELIWSCIDSNSELFKAHDELMSIIGANVFPIVVRALSERLPFSVTVRSIRILDLVLDRYMSTFPGDCEVALSLCTQVLEPDASPAWKRALVMEILRDFFADSNHVVDAYTLYDHRESGKPIVQDIMSTFVRLSTEKPSAIGLSQQSTAPTGPSERKDNTTDQATLEAAGGMAGVISSALGVVETNVAGISSQWSLPKLATMEQLDKSDPPTIPETYLYALVLECLNGLSDSLARIVLPLTVQHERNRSKTNGTSDSNGSGRKRSTSFRTQAVPINPLEAESAPYASKVKAVASLVDSCWPAVLATASTFLNAALDDQYFRNLIKAYQRFAQVAGLLRLNTPRDALMTTLSKAAVPPHVLNAATADPVRSPATESPRVFSNPKMMLSVDSLVSQATSMSLDRKEVAKPILTVRNLLCLRALLNLAIALGPTLDSAFAVIVNALKQADIVLSTTTPREMTRQSSMSGRQADEASVVQAFSSEVAAVEAAASRLLESTADYPNDAFMTVLTTFSQLLHTKPPELPSPSSSSPRLEQSPSPPATPMSIGRRTLSGLPGISTFAEMQARDYHFVIPKLGTLAELNVSRFTGEDAATSGWTILVDELTAVARTNDSPRDARRSATNVLVKLSEATTADVMKEEPDDRAVAQRRALTVLLRLIDEIYLEDSDLTTADLEVQHHVLESLRAILERCGDSLVAGWNRIVAIISSAFEHEGATTHGSDDDEVNINWNEVSFELVSVQIGRIAFSATQLVCSDFMGALPMQVVPSLIELLHRFMCQTEDLNASLTTVTMAWNVSDIIFDEISDDELAKFLREAQEFDDLEADLQPKLKQSKPAQWLLLLLRLRDVTTRPLNDIRNAAFQTICNVFKNHGQELPPPAWDILLRNTLLSISRSDSYLYLQSEEDASESKATPDIAMSKAIIAGNSTVIAQHLRVIEQVSKLPSLWELFLSMLERYLEIEDHTLNTEVYAALSRVLSGINPSTQVWKGPVYRTVSLWLKGTPHQADTSKKHSNQDAFQAYAEVGEELYRLTRDTMSTSQTRTMIDNLYQCVRESDAPLYGADATNPSALQARVLQLLRGMRHDQSNIPACLVTVAAKLSALHHETSDGSETNTKPTFVAIAFEAMGWLQELVIAHIADPELLDSGALTQAVQSLRQVIASKYAYRLEHKGTPLWREATSTAIALAKPVLEQISPKSDTNTVTRHALWTEYVGIASGIISAKDIQLVEDENKIYNDLRFDIESFHALRQVLIPRLGSADVAAETRTAYTRALFTTSIITQPEFDRIQLPDSNNPLQDILHIRRGRVKHVTDFRREEMCYVCWRELIALSSSSSSSDGDGGERGEEREDEYNLRHRLAQAAAPLLILRLAVPLRAYIADQPLRGRRPQPLVEVEELVFALDVIKSLKLDPRALGGGENAHVRILYPLLAKAVGTAGDRWSGDGDVLERVRGVLEAVGGGEGLSF</sequence>
<evidence type="ECO:0000256" key="4">
    <source>
        <dbReference type="SAM" id="MobiDB-lite"/>
    </source>
</evidence>
<feature type="domain" description="Mon2/Sec7/BIG1-like dimerisation and cyclophilin-binding" evidence="7">
    <location>
        <begin position="4"/>
        <end position="140"/>
    </location>
</feature>
<dbReference type="GeneID" id="54557746"/>
<dbReference type="InterPro" id="IPR032629">
    <property type="entry name" value="DCB_dom"/>
</dbReference>
<protein>
    <recommendedName>
        <fullName evidence="10">Endosomal peripheral membrane protein</fullName>
    </recommendedName>
</protein>
<keyword evidence="2" id="KW-0813">Transport</keyword>
<dbReference type="GO" id="GO:0005794">
    <property type="term" value="C:Golgi apparatus"/>
    <property type="evidence" value="ECO:0007669"/>
    <property type="project" value="UniProtKB-ARBA"/>
</dbReference>
<dbReference type="InterPro" id="IPR016024">
    <property type="entry name" value="ARM-type_fold"/>
</dbReference>